<comment type="function">
    <text evidence="7">Single strand-specific metallo-endoribonuclease involved in late-stage 70S ribosome quality control and in maturation of the 3' terminus of the 16S rRNA.</text>
</comment>
<comment type="similarity">
    <text evidence="1 7">Belongs to the endoribonuclease YbeY family.</text>
</comment>
<dbReference type="Gene3D" id="3.40.390.30">
    <property type="entry name" value="Metalloproteases ('zincins'), catalytic domain"/>
    <property type="match status" value="1"/>
</dbReference>
<accession>A0A4V1EGW8</accession>
<dbReference type="RefSeq" id="WP_137331062.1">
    <property type="nucleotide sequence ID" value="NZ_CP040077.1"/>
</dbReference>
<dbReference type="NCBIfam" id="TIGR00043">
    <property type="entry name" value="rRNA maturation RNase YbeY"/>
    <property type="match status" value="1"/>
</dbReference>
<keyword evidence="3 7" id="KW-0479">Metal-binding</keyword>
<dbReference type="PROSITE" id="PS01306">
    <property type="entry name" value="UPF0054"/>
    <property type="match status" value="1"/>
</dbReference>
<keyword evidence="7" id="KW-0690">Ribosome biogenesis</keyword>
<evidence type="ECO:0000313" key="9">
    <source>
        <dbReference type="Proteomes" id="UP000298656"/>
    </source>
</evidence>
<evidence type="ECO:0000313" key="8">
    <source>
        <dbReference type="EMBL" id="QCP48220.1"/>
    </source>
</evidence>
<dbReference type="GO" id="GO:0008270">
    <property type="term" value="F:zinc ion binding"/>
    <property type="evidence" value="ECO:0007669"/>
    <property type="project" value="UniProtKB-UniRule"/>
</dbReference>
<dbReference type="GO" id="GO:0004521">
    <property type="term" value="F:RNA endonuclease activity"/>
    <property type="evidence" value="ECO:0007669"/>
    <property type="project" value="UniProtKB-UniRule"/>
</dbReference>
<feature type="binding site" evidence="7">
    <location>
        <position position="116"/>
    </location>
    <ligand>
        <name>Zn(2+)</name>
        <dbReference type="ChEBI" id="CHEBI:29105"/>
        <note>catalytic</note>
    </ligand>
</feature>
<keyword evidence="2 7" id="KW-0540">Nuclease</keyword>
<keyword evidence="6 7" id="KW-0862">Zinc</keyword>
<dbReference type="HAMAP" id="MF_00009">
    <property type="entry name" value="Endoribonucl_YbeY"/>
    <property type="match status" value="1"/>
</dbReference>
<keyword evidence="4 7" id="KW-0255">Endonuclease</keyword>
<dbReference type="PANTHER" id="PTHR46986:SF1">
    <property type="entry name" value="ENDORIBONUCLEASE YBEY, CHLOROPLASTIC"/>
    <property type="match status" value="1"/>
</dbReference>
<keyword evidence="5 7" id="KW-0378">Hydrolase</keyword>
<evidence type="ECO:0000256" key="7">
    <source>
        <dbReference type="HAMAP-Rule" id="MF_00009"/>
    </source>
</evidence>
<dbReference type="PANTHER" id="PTHR46986">
    <property type="entry name" value="ENDORIBONUCLEASE YBEY, CHLOROPLASTIC"/>
    <property type="match status" value="1"/>
</dbReference>
<dbReference type="Proteomes" id="UP000298656">
    <property type="component" value="Chromosome 1"/>
</dbReference>
<comment type="cofactor">
    <cofactor evidence="7">
        <name>Zn(2+)</name>
        <dbReference type="ChEBI" id="CHEBI:29105"/>
    </cofactor>
    <text evidence="7">Binds 1 zinc ion.</text>
</comment>
<dbReference type="SUPFAM" id="SSF55486">
    <property type="entry name" value="Metalloproteases ('zincins'), catalytic domain"/>
    <property type="match status" value="1"/>
</dbReference>
<evidence type="ECO:0000256" key="5">
    <source>
        <dbReference type="ARBA" id="ARBA00022801"/>
    </source>
</evidence>
<name>A0A4V1EGW8_9BURK</name>
<dbReference type="OrthoDB" id="9807740at2"/>
<feature type="binding site" evidence="7">
    <location>
        <position position="126"/>
    </location>
    <ligand>
        <name>Zn(2+)</name>
        <dbReference type="ChEBI" id="CHEBI:29105"/>
        <note>catalytic</note>
    </ligand>
</feature>
<dbReference type="InterPro" id="IPR020549">
    <property type="entry name" value="YbeY_CS"/>
</dbReference>
<feature type="binding site" evidence="7">
    <location>
        <position position="120"/>
    </location>
    <ligand>
        <name>Zn(2+)</name>
        <dbReference type="ChEBI" id="CHEBI:29105"/>
        <note>catalytic</note>
    </ligand>
</feature>
<evidence type="ECO:0000256" key="1">
    <source>
        <dbReference type="ARBA" id="ARBA00010875"/>
    </source>
</evidence>
<reference evidence="8 9" key="1">
    <citation type="submission" date="2019-05" db="EMBL/GenBank/DDBJ databases">
        <title>Burkholderia sp. DHOD12, isolated from subtropical forest soil.</title>
        <authorList>
            <person name="Gao Z.-H."/>
            <person name="Qiu L.-H."/>
        </authorList>
    </citation>
    <scope>NUCLEOTIDE SEQUENCE [LARGE SCALE GENOMIC DNA]</scope>
    <source>
        <strain evidence="8 9">DHOD12</strain>
    </source>
</reference>
<dbReference type="EC" id="3.1.-.-" evidence="7"/>
<dbReference type="InterPro" id="IPR002036">
    <property type="entry name" value="YbeY"/>
</dbReference>
<dbReference type="GO" id="GO:0004222">
    <property type="term" value="F:metalloendopeptidase activity"/>
    <property type="evidence" value="ECO:0007669"/>
    <property type="project" value="InterPro"/>
</dbReference>
<gene>
    <name evidence="7 8" type="primary">ybeY</name>
    <name evidence="8" type="ORF">FAZ95_02840</name>
</gene>
<dbReference type="AlphaFoldDB" id="A0A4V1EGW8"/>
<sequence length="163" mass="18071">MTRAPKLTLNLQFPAAKAYPEHKALLPRATVASWIKAALFAGGELTVRFVDADEGRTLNRTYRGKDYATNVLTFAYAETEDDPVTGDLILCCPVVEKEAAEQNKPLEAHYAHLIVHGTLHAQGYDHEVEEEAEEMEALETEILGALGFPDPYRNDGSERNDGR</sequence>
<evidence type="ECO:0000256" key="6">
    <source>
        <dbReference type="ARBA" id="ARBA00022833"/>
    </source>
</evidence>
<dbReference type="InterPro" id="IPR023091">
    <property type="entry name" value="MetalPrtase_cat_dom_sf_prd"/>
</dbReference>
<dbReference type="GO" id="GO:0006364">
    <property type="term" value="P:rRNA processing"/>
    <property type="evidence" value="ECO:0007669"/>
    <property type="project" value="UniProtKB-UniRule"/>
</dbReference>
<protein>
    <recommendedName>
        <fullName evidence="7">Endoribonuclease YbeY</fullName>
        <ecNumber evidence="7">3.1.-.-</ecNumber>
    </recommendedName>
</protein>
<keyword evidence="7" id="KW-0963">Cytoplasm</keyword>
<dbReference type="Pfam" id="PF02130">
    <property type="entry name" value="YbeY"/>
    <property type="match status" value="1"/>
</dbReference>
<keyword evidence="7" id="KW-0698">rRNA processing</keyword>
<proteinExistence type="inferred from homology"/>
<organism evidence="8 9">
    <name type="scientific">Trinickia violacea</name>
    <dbReference type="NCBI Taxonomy" id="2571746"/>
    <lineage>
        <taxon>Bacteria</taxon>
        <taxon>Pseudomonadati</taxon>
        <taxon>Pseudomonadota</taxon>
        <taxon>Betaproteobacteria</taxon>
        <taxon>Burkholderiales</taxon>
        <taxon>Burkholderiaceae</taxon>
        <taxon>Trinickia</taxon>
    </lineage>
</organism>
<dbReference type="GO" id="GO:0005737">
    <property type="term" value="C:cytoplasm"/>
    <property type="evidence" value="ECO:0007669"/>
    <property type="project" value="UniProtKB-SubCell"/>
</dbReference>
<dbReference type="KEGG" id="tvl:FAZ95_02840"/>
<evidence type="ECO:0000256" key="4">
    <source>
        <dbReference type="ARBA" id="ARBA00022759"/>
    </source>
</evidence>
<dbReference type="EMBL" id="CP040077">
    <property type="protein sequence ID" value="QCP48220.1"/>
    <property type="molecule type" value="Genomic_DNA"/>
</dbReference>
<evidence type="ECO:0000256" key="2">
    <source>
        <dbReference type="ARBA" id="ARBA00022722"/>
    </source>
</evidence>
<keyword evidence="9" id="KW-1185">Reference proteome</keyword>
<comment type="subcellular location">
    <subcellularLocation>
        <location evidence="7">Cytoplasm</location>
    </subcellularLocation>
</comment>
<evidence type="ECO:0000256" key="3">
    <source>
        <dbReference type="ARBA" id="ARBA00022723"/>
    </source>
</evidence>